<name>A0A0E9Y064_ANGAN</name>
<dbReference type="EMBL" id="GBXM01001259">
    <property type="protein sequence ID" value="JAI07319.1"/>
    <property type="molecule type" value="Transcribed_RNA"/>
</dbReference>
<reference evidence="1" key="1">
    <citation type="submission" date="2014-11" db="EMBL/GenBank/DDBJ databases">
        <authorList>
            <person name="Amaro Gonzalez C."/>
        </authorList>
    </citation>
    <scope>NUCLEOTIDE SEQUENCE</scope>
</reference>
<proteinExistence type="predicted"/>
<evidence type="ECO:0000313" key="1">
    <source>
        <dbReference type="EMBL" id="JAI07319.1"/>
    </source>
</evidence>
<dbReference type="AlphaFoldDB" id="A0A0E9Y064"/>
<protein>
    <submittedName>
        <fullName evidence="1">Uncharacterized protein</fullName>
    </submittedName>
</protein>
<reference evidence="1" key="2">
    <citation type="journal article" date="2015" name="Fish Shellfish Immunol.">
        <title>Early steps in the European eel (Anguilla anguilla)-Vibrio vulnificus interaction in the gills: Role of the RtxA13 toxin.</title>
        <authorList>
            <person name="Callol A."/>
            <person name="Pajuelo D."/>
            <person name="Ebbesson L."/>
            <person name="Teles M."/>
            <person name="MacKenzie S."/>
            <person name="Amaro C."/>
        </authorList>
    </citation>
    <scope>NUCLEOTIDE SEQUENCE</scope>
</reference>
<sequence>MSAIKSYRNGTIVEDSQIYLKSSSLL</sequence>
<organism evidence="1">
    <name type="scientific">Anguilla anguilla</name>
    <name type="common">European freshwater eel</name>
    <name type="synonym">Muraena anguilla</name>
    <dbReference type="NCBI Taxonomy" id="7936"/>
    <lineage>
        <taxon>Eukaryota</taxon>
        <taxon>Metazoa</taxon>
        <taxon>Chordata</taxon>
        <taxon>Craniata</taxon>
        <taxon>Vertebrata</taxon>
        <taxon>Euteleostomi</taxon>
        <taxon>Actinopterygii</taxon>
        <taxon>Neopterygii</taxon>
        <taxon>Teleostei</taxon>
        <taxon>Anguilliformes</taxon>
        <taxon>Anguillidae</taxon>
        <taxon>Anguilla</taxon>
    </lineage>
</organism>
<accession>A0A0E9Y064</accession>